<evidence type="ECO:0000256" key="5">
    <source>
        <dbReference type="ARBA" id="ARBA00022927"/>
    </source>
</evidence>
<dbReference type="HAMAP" id="MF_00422">
    <property type="entry name" value="SecE"/>
    <property type="match status" value="1"/>
</dbReference>
<dbReference type="InterPro" id="IPR001901">
    <property type="entry name" value="Translocase_SecE/Sec61-g"/>
</dbReference>
<dbReference type="GO" id="GO:0008320">
    <property type="term" value="F:protein transmembrane transporter activity"/>
    <property type="evidence" value="ECO:0007669"/>
    <property type="project" value="UniProtKB-UniRule"/>
</dbReference>
<comment type="similarity">
    <text evidence="9">Belongs to the SecE/SEC61-gamma family.</text>
</comment>
<dbReference type="Gene3D" id="1.20.5.1030">
    <property type="entry name" value="Preprotein translocase secy subunit"/>
    <property type="match status" value="1"/>
</dbReference>
<dbReference type="STRING" id="554083.BKD30_08530"/>
<feature type="transmembrane region" description="Helical" evidence="9">
    <location>
        <begin position="70"/>
        <end position="96"/>
    </location>
</feature>
<keyword evidence="4 9" id="KW-0812">Transmembrane</keyword>
<dbReference type="EMBL" id="MRDE01000057">
    <property type="protein sequence ID" value="OMH24405.1"/>
    <property type="molecule type" value="Genomic_DNA"/>
</dbReference>
<comment type="subunit">
    <text evidence="9">Component of the Sec protein translocase complex. Heterotrimer consisting of SecY, SecE and SecG subunits. The heterotrimers can form oligomers, although 1 heterotrimer is thought to be able to translocate proteins. Interacts with the ribosome. Interacts with SecDF, and other proteins may be involved. Interacts with SecA.</text>
</comment>
<sequence length="109" mass="12287">MAARRSVDRTRTRRTASEEPVTETAASSSQGRPSPEMKQRKRNVFARIALFLRQVIAELRKVVTPTRGQWLNYTAVVLVFVVIMMLIVTGLDFAFFSAAKWVFVGTPAQ</sequence>
<evidence type="ECO:0000313" key="12">
    <source>
        <dbReference type="Proteomes" id="UP000187085"/>
    </source>
</evidence>
<evidence type="ECO:0000256" key="3">
    <source>
        <dbReference type="ARBA" id="ARBA00022475"/>
    </source>
</evidence>
<evidence type="ECO:0000256" key="6">
    <source>
        <dbReference type="ARBA" id="ARBA00022989"/>
    </source>
</evidence>
<dbReference type="InterPro" id="IPR038379">
    <property type="entry name" value="SecE_sf"/>
</dbReference>
<dbReference type="NCBIfam" id="TIGR00964">
    <property type="entry name" value="secE_bact"/>
    <property type="match status" value="1"/>
</dbReference>
<organism evidence="11 12">
    <name type="scientific">Tersicoccus phoenicis</name>
    <dbReference type="NCBI Taxonomy" id="554083"/>
    <lineage>
        <taxon>Bacteria</taxon>
        <taxon>Bacillati</taxon>
        <taxon>Actinomycetota</taxon>
        <taxon>Actinomycetes</taxon>
        <taxon>Micrococcales</taxon>
        <taxon>Micrococcaceae</taxon>
        <taxon>Tersicoccus</taxon>
    </lineage>
</organism>
<dbReference type="Pfam" id="PF00584">
    <property type="entry name" value="SecE"/>
    <property type="match status" value="1"/>
</dbReference>
<dbReference type="Proteomes" id="UP000187085">
    <property type="component" value="Unassembled WGS sequence"/>
</dbReference>
<dbReference type="AlphaFoldDB" id="A0A1R1LA31"/>
<dbReference type="GO" id="GO:0006605">
    <property type="term" value="P:protein targeting"/>
    <property type="evidence" value="ECO:0007669"/>
    <property type="project" value="UniProtKB-UniRule"/>
</dbReference>
<dbReference type="InterPro" id="IPR005807">
    <property type="entry name" value="SecE_bac"/>
</dbReference>
<evidence type="ECO:0000256" key="8">
    <source>
        <dbReference type="ARBA" id="ARBA00023136"/>
    </source>
</evidence>
<comment type="function">
    <text evidence="9">Essential subunit of the Sec protein translocation channel SecYEG. Clamps together the 2 halves of SecY. May contact the channel plug during translocation.</text>
</comment>
<keyword evidence="3 9" id="KW-1003">Cell membrane</keyword>
<keyword evidence="12" id="KW-1185">Reference proteome</keyword>
<accession>A0A1R1LA31</accession>
<protein>
    <recommendedName>
        <fullName evidence="9">Protein translocase subunit SecE</fullName>
    </recommendedName>
</protein>
<comment type="subcellular location">
    <subcellularLocation>
        <location evidence="9">Cell membrane</location>
        <topology evidence="9">Single-pass membrane protein</topology>
    </subcellularLocation>
    <subcellularLocation>
        <location evidence="1">Membrane</location>
    </subcellularLocation>
</comment>
<dbReference type="GO" id="GO:0005886">
    <property type="term" value="C:plasma membrane"/>
    <property type="evidence" value="ECO:0007669"/>
    <property type="project" value="UniProtKB-SubCell"/>
</dbReference>
<evidence type="ECO:0000256" key="2">
    <source>
        <dbReference type="ARBA" id="ARBA00022448"/>
    </source>
</evidence>
<evidence type="ECO:0000313" key="11">
    <source>
        <dbReference type="EMBL" id="OMH24405.1"/>
    </source>
</evidence>
<dbReference type="GO" id="GO:0043952">
    <property type="term" value="P:protein transport by the Sec complex"/>
    <property type="evidence" value="ECO:0007669"/>
    <property type="project" value="UniProtKB-UniRule"/>
</dbReference>
<dbReference type="GO" id="GO:0065002">
    <property type="term" value="P:intracellular protein transmembrane transport"/>
    <property type="evidence" value="ECO:0007669"/>
    <property type="project" value="UniProtKB-UniRule"/>
</dbReference>
<comment type="caution">
    <text evidence="11">The sequence shown here is derived from an EMBL/GenBank/DDBJ whole genome shotgun (WGS) entry which is preliminary data.</text>
</comment>
<keyword evidence="5 9" id="KW-0653">Protein transport</keyword>
<reference evidence="11 12" key="1">
    <citation type="submission" date="2016-12" db="EMBL/GenBank/DDBJ databases">
        <title>Draft genome of Tersicoccus phoenicis 1P05MA.</title>
        <authorList>
            <person name="Nakajima Y."/>
            <person name="Yoshizawa S."/>
            <person name="Nakamura K."/>
            <person name="Ogura Y."/>
            <person name="Hayashi T."/>
            <person name="Kogure K."/>
        </authorList>
    </citation>
    <scope>NUCLEOTIDE SEQUENCE [LARGE SCALE GENOMIC DNA]</scope>
    <source>
        <strain evidence="11 12">1p05MA</strain>
    </source>
</reference>
<evidence type="ECO:0000256" key="10">
    <source>
        <dbReference type="SAM" id="MobiDB-lite"/>
    </source>
</evidence>
<evidence type="ECO:0000256" key="7">
    <source>
        <dbReference type="ARBA" id="ARBA00023010"/>
    </source>
</evidence>
<evidence type="ECO:0000256" key="4">
    <source>
        <dbReference type="ARBA" id="ARBA00022692"/>
    </source>
</evidence>
<gene>
    <name evidence="9" type="primary">secE</name>
    <name evidence="11" type="ORF">BKD30_08530</name>
</gene>
<evidence type="ECO:0000256" key="1">
    <source>
        <dbReference type="ARBA" id="ARBA00004370"/>
    </source>
</evidence>
<dbReference type="PANTHER" id="PTHR33910">
    <property type="entry name" value="PROTEIN TRANSLOCASE SUBUNIT SECE"/>
    <property type="match status" value="1"/>
</dbReference>
<keyword evidence="7 9" id="KW-0811">Translocation</keyword>
<dbReference type="PANTHER" id="PTHR33910:SF1">
    <property type="entry name" value="PROTEIN TRANSLOCASE SUBUNIT SECE"/>
    <property type="match status" value="1"/>
</dbReference>
<keyword evidence="8 9" id="KW-0472">Membrane</keyword>
<keyword evidence="6 9" id="KW-1133">Transmembrane helix</keyword>
<name>A0A1R1LA31_9MICC</name>
<keyword evidence="2 9" id="KW-0813">Transport</keyword>
<feature type="compositionally biased region" description="Basic and acidic residues" evidence="10">
    <location>
        <begin position="1"/>
        <end position="10"/>
    </location>
</feature>
<proteinExistence type="inferred from homology"/>
<dbReference type="GO" id="GO:0009306">
    <property type="term" value="P:protein secretion"/>
    <property type="evidence" value="ECO:0007669"/>
    <property type="project" value="UniProtKB-UniRule"/>
</dbReference>
<evidence type="ECO:0000256" key="9">
    <source>
        <dbReference type="HAMAP-Rule" id="MF_00422"/>
    </source>
</evidence>
<feature type="region of interest" description="Disordered" evidence="10">
    <location>
        <begin position="1"/>
        <end position="39"/>
    </location>
</feature>